<feature type="domain" description="DUF306" evidence="2">
    <location>
        <begin position="29"/>
        <end position="129"/>
    </location>
</feature>
<dbReference type="eggNOG" id="COG3187">
    <property type="taxonomic scope" value="Bacteria"/>
</dbReference>
<evidence type="ECO:0000259" key="2">
    <source>
        <dbReference type="Pfam" id="PF03724"/>
    </source>
</evidence>
<keyword evidence="4" id="KW-1185">Reference proteome</keyword>
<keyword evidence="3" id="KW-0449">Lipoprotein</keyword>
<dbReference type="PANTHER" id="PTHR35535">
    <property type="entry name" value="HEAT SHOCK PROTEIN HSLJ"/>
    <property type="match status" value="1"/>
</dbReference>
<dbReference type="EMBL" id="AANC01000001">
    <property type="protein sequence ID" value="EAQ51264.1"/>
    <property type="molecule type" value="Genomic_DNA"/>
</dbReference>
<comment type="caution">
    <text evidence="3">The sequence shown here is derived from an EMBL/GenBank/DDBJ whole genome shotgun (WGS) entry which is preliminary data.</text>
</comment>
<dbReference type="InterPro" id="IPR005184">
    <property type="entry name" value="DUF306_Meta_HslJ"/>
</dbReference>
<dbReference type="InterPro" id="IPR053147">
    <property type="entry name" value="Hsp_HslJ-like"/>
</dbReference>
<protein>
    <submittedName>
        <fullName evidence="3">Putative lipoprotein</fullName>
    </submittedName>
</protein>
<dbReference type="InterPro" id="IPR038670">
    <property type="entry name" value="HslJ-like_sf"/>
</dbReference>
<dbReference type="Gene3D" id="2.40.128.270">
    <property type="match status" value="1"/>
</dbReference>
<dbReference type="Pfam" id="PF03724">
    <property type="entry name" value="META"/>
    <property type="match status" value="1"/>
</dbReference>
<dbReference type="OrthoDB" id="880459at2"/>
<proteinExistence type="predicted"/>
<feature type="chain" id="PRO_5002663773" evidence="1">
    <location>
        <begin position="21"/>
        <end position="131"/>
    </location>
</feature>
<gene>
    <name evidence="3" type="ORF">MED217_17015</name>
</gene>
<feature type="signal peptide" evidence="1">
    <location>
        <begin position="1"/>
        <end position="20"/>
    </location>
</feature>
<evidence type="ECO:0000313" key="4">
    <source>
        <dbReference type="Proteomes" id="UP000001601"/>
    </source>
</evidence>
<dbReference type="PANTHER" id="PTHR35535:SF1">
    <property type="entry name" value="HEAT SHOCK PROTEIN HSLJ"/>
    <property type="match status" value="1"/>
</dbReference>
<reference evidence="3 4" key="1">
    <citation type="journal article" date="2007" name="Nature">
        <title>Light stimulates growth of proteorhodopsin-containing marine Flavobacteria.</title>
        <authorList>
            <person name="Gomez-Consarnau L."/>
            <person name="Gonzalez J.M."/>
            <person name="Coll-Llado M."/>
            <person name="Gourdon P."/>
            <person name="Pascher T."/>
            <person name="Neutze R."/>
            <person name="Pedros-Alio C."/>
            <person name="Pinhassi J."/>
        </authorList>
    </citation>
    <scope>NUCLEOTIDE SEQUENCE [LARGE SCALE GENOMIC DNA]</scope>
    <source>
        <strain evidence="3 4">MED217</strain>
    </source>
</reference>
<accession>A3XHI1</accession>
<evidence type="ECO:0000313" key="3">
    <source>
        <dbReference type="EMBL" id="EAQ51264.1"/>
    </source>
</evidence>
<sequence length="131" mass="14344">MKTFAIVLLLAFVSFNACKSADKKIKGPKGEYVVQAVQGDTVSDKKITLIFDPEKGQVSGKGVCNSYSATYVVSENNIKFSPAMATKMMCPEGTSVEYNFFQALLKASNFSFDKSVLELYNADEELILTAK</sequence>
<organism evidence="3 4">
    <name type="scientific">Leeuwenhoekiella blandensis (strain CECT 7118 / CCUG 51940 / KCTC 22103 / MED217)</name>
    <name type="common">Flavobacterium sp. (strain MED217)</name>
    <dbReference type="NCBI Taxonomy" id="398720"/>
    <lineage>
        <taxon>Bacteria</taxon>
        <taxon>Pseudomonadati</taxon>
        <taxon>Bacteroidota</taxon>
        <taxon>Flavobacteriia</taxon>
        <taxon>Flavobacteriales</taxon>
        <taxon>Flavobacteriaceae</taxon>
        <taxon>Leeuwenhoekiella</taxon>
    </lineage>
</organism>
<name>A3XHI1_LEEBM</name>
<dbReference type="AlphaFoldDB" id="A3XHI1"/>
<dbReference type="Proteomes" id="UP000001601">
    <property type="component" value="Unassembled WGS sequence"/>
</dbReference>
<evidence type="ECO:0000256" key="1">
    <source>
        <dbReference type="SAM" id="SignalP"/>
    </source>
</evidence>
<dbReference type="RefSeq" id="WP_009781743.1">
    <property type="nucleotide sequence ID" value="NZ_CH672395.1"/>
</dbReference>
<dbReference type="HOGENOM" id="CLU_075808_3_3_10"/>
<dbReference type="STRING" id="398720.MED217_17015"/>
<keyword evidence="1" id="KW-0732">Signal</keyword>